<keyword evidence="5 6" id="KW-0472">Membrane</keyword>
<evidence type="ECO:0000256" key="2">
    <source>
        <dbReference type="ARBA" id="ARBA00022475"/>
    </source>
</evidence>
<comment type="subcellular location">
    <subcellularLocation>
        <location evidence="1">Cell membrane</location>
        <topology evidence="1">Multi-pass membrane protein</topology>
    </subcellularLocation>
</comment>
<feature type="transmembrane region" description="Helical" evidence="6">
    <location>
        <begin position="92"/>
        <end position="117"/>
    </location>
</feature>
<gene>
    <name evidence="8" type="ORF">KBTEX_01767</name>
</gene>
<name>A0A5B8RD84_9ZZZZ</name>
<dbReference type="InterPro" id="IPR051791">
    <property type="entry name" value="Pra-immunoreactive"/>
</dbReference>
<dbReference type="PANTHER" id="PTHR36115:SF10">
    <property type="entry name" value="RDD DOMAIN-CONTAINING PROTEIN"/>
    <property type="match status" value="1"/>
</dbReference>
<keyword evidence="3 6" id="KW-0812">Transmembrane</keyword>
<organism evidence="8">
    <name type="scientific">uncultured organism</name>
    <dbReference type="NCBI Taxonomy" id="155900"/>
    <lineage>
        <taxon>unclassified sequences</taxon>
        <taxon>environmental samples</taxon>
    </lineage>
</organism>
<evidence type="ECO:0000256" key="3">
    <source>
        <dbReference type="ARBA" id="ARBA00022692"/>
    </source>
</evidence>
<dbReference type="GO" id="GO:0005886">
    <property type="term" value="C:plasma membrane"/>
    <property type="evidence" value="ECO:0007669"/>
    <property type="project" value="UniProtKB-SubCell"/>
</dbReference>
<feature type="transmembrane region" description="Helical" evidence="6">
    <location>
        <begin position="21"/>
        <end position="38"/>
    </location>
</feature>
<evidence type="ECO:0000259" key="7">
    <source>
        <dbReference type="Pfam" id="PF06271"/>
    </source>
</evidence>
<reference evidence="8" key="1">
    <citation type="submission" date="2019-06" db="EMBL/GenBank/DDBJ databases">
        <authorList>
            <person name="Murdoch R.W."/>
            <person name="Fathepure B."/>
        </authorList>
    </citation>
    <scope>NUCLEOTIDE SEQUENCE</scope>
</reference>
<keyword evidence="2" id="KW-1003">Cell membrane</keyword>
<evidence type="ECO:0000256" key="6">
    <source>
        <dbReference type="SAM" id="Phobius"/>
    </source>
</evidence>
<evidence type="ECO:0000256" key="1">
    <source>
        <dbReference type="ARBA" id="ARBA00004651"/>
    </source>
</evidence>
<keyword evidence="4 6" id="KW-1133">Transmembrane helix</keyword>
<evidence type="ECO:0000313" key="8">
    <source>
        <dbReference type="EMBL" id="QEA05444.1"/>
    </source>
</evidence>
<dbReference type="Pfam" id="PF06271">
    <property type="entry name" value="RDD"/>
    <property type="match status" value="1"/>
</dbReference>
<dbReference type="AlphaFoldDB" id="A0A5B8RD84"/>
<proteinExistence type="predicted"/>
<evidence type="ECO:0000256" key="4">
    <source>
        <dbReference type="ARBA" id="ARBA00022989"/>
    </source>
</evidence>
<protein>
    <recommendedName>
        <fullName evidence="7">RDD domain-containing protein</fullName>
    </recommendedName>
</protein>
<dbReference type="InterPro" id="IPR010432">
    <property type="entry name" value="RDD"/>
</dbReference>
<sequence length="143" mass="16016">MSEPPRTSGLFRRLAAMVYDGLLLIALWMIATGVLVAFNHGEAIPPGHIGYQLVLLAIGAVFLCGFWWRAGRTLGMQAWRLRLVRRDDGGPVGLRLALLRYLAALLSWASLGLGFLWSLVDRDRLAWHDRLSGTQLVVIPRRR</sequence>
<dbReference type="EMBL" id="MN079101">
    <property type="protein sequence ID" value="QEA05444.1"/>
    <property type="molecule type" value="Genomic_DNA"/>
</dbReference>
<dbReference type="PANTHER" id="PTHR36115">
    <property type="entry name" value="PROLINE-RICH ANTIGEN HOMOLOG-RELATED"/>
    <property type="match status" value="1"/>
</dbReference>
<evidence type="ECO:0000256" key="5">
    <source>
        <dbReference type="ARBA" id="ARBA00023136"/>
    </source>
</evidence>
<feature type="domain" description="RDD" evidence="7">
    <location>
        <begin position="8"/>
        <end position="133"/>
    </location>
</feature>
<accession>A0A5B8RD84</accession>
<feature type="transmembrane region" description="Helical" evidence="6">
    <location>
        <begin position="50"/>
        <end position="71"/>
    </location>
</feature>